<protein>
    <submittedName>
        <fullName evidence="3">Cytochrome C biogenesis protein</fullName>
    </submittedName>
</protein>
<evidence type="ECO:0000259" key="2">
    <source>
        <dbReference type="Pfam" id="PF01578"/>
    </source>
</evidence>
<keyword evidence="1" id="KW-0812">Transmembrane</keyword>
<dbReference type="AlphaFoldDB" id="A0AAP8SPE1"/>
<feature type="transmembrane region" description="Helical" evidence="1">
    <location>
        <begin position="6"/>
        <end position="23"/>
    </location>
</feature>
<gene>
    <name evidence="3" type="ORF">C0029_03190</name>
</gene>
<accession>A0AAP8SPE1</accession>
<proteinExistence type="predicted"/>
<comment type="caution">
    <text evidence="3">The sequence shown here is derived from an EMBL/GenBank/DDBJ whole genome shotgun (WGS) entry which is preliminary data.</text>
</comment>
<reference evidence="3 4" key="1">
    <citation type="submission" date="2018-01" db="EMBL/GenBank/DDBJ databases">
        <title>The draft genome sequence of Halioglobus japonicus S1-36.</title>
        <authorList>
            <person name="Du Z.-J."/>
            <person name="Shi M.-J."/>
        </authorList>
    </citation>
    <scope>NUCLEOTIDE SEQUENCE [LARGE SCALE GENOMIC DNA]</scope>
    <source>
        <strain evidence="3 4">S1-36</strain>
    </source>
</reference>
<name>A0AAP8SPE1_9GAMM</name>
<keyword evidence="4" id="KW-1185">Reference proteome</keyword>
<dbReference type="KEGG" id="hja:BST95_14995"/>
<organism evidence="3 4">
    <name type="scientific">Halioglobus japonicus</name>
    <dbReference type="NCBI Taxonomy" id="930805"/>
    <lineage>
        <taxon>Bacteria</taxon>
        <taxon>Pseudomonadati</taxon>
        <taxon>Pseudomonadota</taxon>
        <taxon>Gammaproteobacteria</taxon>
        <taxon>Cellvibrionales</taxon>
        <taxon>Halieaceae</taxon>
        <taxon>Halioglobus</taxon>
    </lineage>
</organism>
<dbReference type="EMBL" id="PKUR01000001">
    <property type="protein sequence ID" value="PLW87600.1"/>
    <property type="molecule type" value="Genomic_DNA"/>
</dbReference>
<feature type="transmembrane region" description="Helical" evidence="1">
    <location>
        <begin position="241"/>
        <end position="260"/>
    </location>
</feature>
<dbReference type="Pfam" id="PF01578">
    <property type="entry name" value="Cytochrom_C_asm"/>
    <property type="match status" value="1"/>
</dbReference>
<keyword evidence="1" id="KW-0472">Membrane</keyword>
<dbReference type="InterPro" id="IPR052372">
    <property type="entry name" value="YpjD/HemX"/>
</dbReference>
<feature type="transmembrane region" description="Helical" evidence="1">
    <location>
        <begin position="176"/>
        <end position="199"/>
    </location>
</feature>
<evidence type="ECO:0000313" key="4">
    <source>
        <dbReference type="Proteomes" id="UP000235162"/>
    </source>
</evidence>
<feature type="transmembrane region" description="Helical" evidence="1">
    <location>
        <begin position="92"/>
        <end position="112"/>
    </location>
</feature>
<evidence type="ECO:0000313" key="3">
    <source>
        <dbReference type="EMBL" id="PLW87600.1"/>
    </source>
</evidence>
<feature type="domain" description="Cytochrome c assembly protein" evidence="2">
    <location>
        <begin position="40"/>
        <end position="262"/>
    </location>
</feature>
<dbReference type="GO" id="GO:0005886">
    <property type="term" value="C:plasma membrane"/>
    <property type="evidence" value="ECO:0007669"/>
    <property type="project" value="TreeGrafter"/>
</dbReference>
<dbReference type="PANTHER" id="PTHR38034:SF1">
    <property type="entry name" value="INNER MEMBRANE PROTEIN YPJD"/>
    <property type="match status" value="1"/>
</dbReference>
<feature type="transmembrane region" description="Helical" evidence="1">
    <location>
        <begin position="211"/>
        <end position="229"/>
    </location>
</feature>
<keyword evidence="1" id="KW-1133">Transmembrane helix</keyword>
<evidence type="ECO:0000256" key="1">
    <source>
        <dbReference type="SAM" id="Phobius"/>
    </source>
</evidence>
<dbReference type="GO" id="GO:0020037">
    <property type="term" value="F:heme binding"/>
    <property type="evidence" value="ECO:0007669"/>
    <property type="project" value="InterPro"/>
</dbReference>
<feature type="transmembrane region" description="Helical" evidence="1">
    <location>
        <begin position="64"/>
        <end position="85"/>
    </location>
</feature>
<dbReference type="GO" id="GO:0017004">
    <property type="term" value="P:cytochrome complex assembly"/>
    <property type="evidence" value="ECO:0007669"/>
    <property type="project" value="InterPro"/>
</dbReference>
<dbReference type="PANTHER" id="PTHR38034">
    <property type="entry name" value="INNER MEMBRANE PROTEIN YPJD"/>
    <property type="match status" value="1"/>
</dbReference>
<sequence>MPISAIALFAALLYLAATGLHLMHVFQRREGLSRAVVTLGVVAVVSHALVAWDSIHSQTGVTLGFYKISALIFLVINVACALLMLRRPLQSLLVFLFPLSAMSVLVSTFAPETSADTAELSGGMLFHISSSILAYAIFTLAAAQAGLVAIQDYQLRHRHTRGIIQLLPPLQLMETMLFELLFVGVVLLSAAIVSGFLFVDDLFAQSLVHKTTLTIVAWVLFTALLWGHHQLGWRAQTAVKFTLAGFVMLMLAFFGSKLVLELVLQRG</sequence>
<feature type="transmembrane region" description="Helical" evidence="1">
    <location>
        <begin position="132"/>
        <end position="155"/>
    </location>
</feature>
<dbReference type="Proteomes" id="UP000235162">
    <property type="component" value="Unassembled WGS sequence"/>
</dbReference>
<feature type="transmembrane region" description="Helical" evidence="1">
    <location>
        <begin position="35"/>
        <end position="52"/>
    </location>
</feature>
<dbReference type="RefSeq" id="WP_084200354.1">
    <property type="nucleotide sequence ID" value="NZ_BMYL01000001.1"/>
</dbReference>
<dbReference type="InterPro" id="IPR002541">
    <property type="entry name" value="Cyt_c_assembly"/>
</dbReference>